<evidence type="ECO:0000313" key="7">
    <source>
        <dbReference type="EMBL" id="KAK7424559.1"/>
    </source>
</evidence>
<evidence type="ECO:0000256" key="5">
    <source>
        <dbReference type="SAM" id="MobiDB-lite"/>
    </source>
</evidence>
<comment type="subcellular location">
    <subcellularLocation>
        <location evidence="4">Nucleus</location>
    </subcellularLocation>
</comment>
<keyword evidence="3 4" id="KW-0539">Nucleus</keyword>
<evidence type="ECO:0000256" key="4">
    <source>
        <dbReference type="PROSITE-ProRule" id="PRU00108"/>
    </source>
</evidence>
<reference evidence="7 8" key="1">
    <citation type="journal article" date="2025" name="Microbiol. Resour. Announc.">
        <title>Draft genome sequences for Neonectria magnoliae and Neonectria punicea, canker pathogens of Liriodendron tulipifera and Acer saccharum in West Virginia.</title>
        <authorList>
            <person name="Petronek H.M."/>
            <person name="Kasson M.T."/>
            <person name="Metheny A.M."/>
            <person name="Stauder C.M."/>
            <person name="Lovett B."/>
            <person name="Lynch S.C."/>
            <person name="Garnas J.R."/>
            <person name="Kasson L.R."/>
            <person name="Stajich J.E."/>
        </authorList>
    </citation>
    <scope>NUCLEOTIDE SEQUENCE [LARGE SCALE GENOMIC DNA]</scope>
    <source>
        <strain evidence="7 8">NRRL 64651</strain>
    </source>
</reference>
<dbReference type="Pfam" id="PF05920">
    <property type="entry name" value="Homeobox_KN"/>
    <property type="match status" value="1"/>
</dbReference>
<dbReference type="Proteomes" id="UP001498421">
    <property type="component" value="Unassembled WGS sequence"/>
</dbReference>
<dbReference type="PANTHER" id="PTHR11850">
    <property type="entry name" value="HOMEOBOX PROTEIN TRANSCRIPTION FACTORS"/>
    <property type="match status" value="1"/>
</dbReference>
<keyword evidence="2 4" id="KW-0371">Homeobox</keyword>
<evidence type="ECO:0000256" key="3">
    <source>
        <dbReference type="ARBA" id="ARBA00023242"/>
    </source>
</evidence>
<sequence>MSADDAPFPCGLGFDSAITVEDFDLAYPDLDDALGEFDIGRVIELSNLNLEYGDSAVTASLREGPSPTSPQDNFNIQTVIEDSLTFSPASNATPPLPKIGARFSRQAVGPLRNWVSAHSAHPFPNDEEKEILQRQTGLSKTQIQNWLVNARRRRKVPPRPSLSHDVPNGPLNIPQ</sequence>
<gene>
    <name evidence="7" type="ORF">QQZ08_008569</name>
</gene>
<protein>
    <recommendedName>
        <fullName evidence="6">Homeobox domain-containing protein</fullName>
    </recommendedName>
</protein>
<comment type="caution">
    <text evidence="7">The sequence shown here is derived from an EMBL/GenBank/DDBJ whole genome shotgun (WGS) entry which is preliminary data.</text>
</comment>
<evidence type="ECO:0000313" key="8">
    <source>
        <dbReference type="Proteomes" id="UP001498421"/>
    </source>
</evidence>
<name>A0ABR1HUB2_9HYPO</name>
<proteinExistence type="predicted"/>
<dbReference type="InterPro" id="IPR008422">
    <property type="entry name" value="KN_HD"/>
</dbReference>
<dbReference type="SMART" id="SM00389">
    <property type="entry name" value="HOX"/>
    <property type="match status" value="1"/>
</dbReference>
<evidence type="ECO:0000259" key="6">
    <source>
        <dbReference type="PROSITE" id="PS50071"/>
    </source>
</evidence>
<feature type="DNA-binding region" description="Homeobox" evidence="4">
    <location>
        <begin position="104"/>
        <end position="158"/>
    </location>
</feature>
<evidence type="ECO:0000256" key="1">
    <source>
        <dbReference type="ARBA" id="ARBA00023125"/>
    </source>
</evidence>
<dbReference type="EMBL" id="JAZAVK010000090">
    <property type="protein sequence ID" value="KAK7424559.1"/>
    <property type="molecule type" value="Genomic_DNA"/>
</dbReference>
<dbReference type="InterPro" id="IPR050224">
    <property type="entry name" value="TALE_homeobox"/>
</dbReference>
<accession>A0ABR1HUB2</accession>
<keyword evidence="8" id="KW-1185">Reference proteome</keyword>
<keyword evidence="1 4" id="KW-0238">DNA-binding</keyword>
<dbReference type="SUPFAM" id="SSF46689">
    <property type="entry name" value="Homeodomain-like"/>
    <property type="match status" value="1"/>
</dbReference>
<feature type="region of interest" description="Disordered" evidence="5">
    <location>
        <begin position="144"/>
        <end position="175"/>
    </location>
</feature>
<dbReference type="InterPro" id="IPR001356">
    <property type="entry name" value="HD"/>
</dbReference>
<dbReference type="CDD" id="cd00086">
    <property type="entry name" value="homeodomain"/>
    <property type="match status" value="1"/>
</dbReference>
<dbReference type="PROSITE" id="PS50071">
    <property type="entry name" value="HOMEOBOX_2"/>
    <property type="match status" value="1"/>
</dbReference>
<organism evidence="7 8">
    <name type="scientific">Neonectria magnoliae</name>
    <dbReference type="NCBI Taxonomy" id="2732573"/>
    <lineage>
        <taxon>Eukaryota</taxon>
        <taxon>Fungi</taxon>
        <taxon>Dikarya</taxon>
        <taxon>Ascomycota</taxon>
        <taxon>Pezizomycotina</taxon>
        <taxon>Sordariomycetes</taxon>
        <taxon>Hypocreomycetidae</taxon>
        <taxon>Hypocreales</taxon>
        <taxon>Nectriaceae</taxon>
        <taxon>Neonectria</taxon>
    </lineage>
</organism>
<dbReference type="InterPro" id="IPR009057">
    <property type="entry name" value="Homeodomain-like_sf"/>
</dbReference>
<evidence type="ECO:0000256" key="2">
    <source>
        <dbReference type="ARBA" id="ARBA00023155"/>
    </source>
</evidence>
<feature type="domain" description="Homeobox" evidence="6">
    <location>
        <begin position="102"/>
        <end position="157"/>
    </location>
</feature>
<dbReference type="Gene3D" id="1.10.10.60">
    <property type="entry name" value="Homeodomain-like"/>
    <property type="match status" value="1"/>
</dbReference>